<dbReference type="Pfam" id="PF07715">
    <property type="entry name" value="Plug"/>
    <property type="match status" value="1"/>
</dbReference>
<keyword evidence="5 12" id="KW-0812">Transmembrane</keyword>
<proteinExistence type="inferred from homology"/>
<keyword evidence="4 12" id="KW-1134">Transmembrane beta strand</keyword>
<reference evidence="17" key="1">
    <citation type="submission" date="2021-04" db="EMBL/GenBank/DDBJ databases">
        <authorList>
            <person name="Hornung B."/>
        </authorList>
    </citation>
    <scope>NUCLEOTIDE SEQUENCE</scope>
    <source>
        <strain evidence="17">G5G6</strain>
    </source>
</reference>
<keyword evidence="18" id="KW-1185">Reference proteome</keyword>
<evidence type="ECO:0000256" key="5">
    <source>
        <dbReference type="ARBA" id="ARBA00022692"/>
    </source>
</evidence>
<dbReference type="InterPro" id="IPR039426">
    <property type="entry name" value="TonB-dep_rcpt-like"/>
</dbReference>
<dbReference type="InterPro" id="IPR012910">
    <property type="entry name" value="Plug_dom"/>
</dbReference>
<comment type="subcellular location">
    <subcellularLocation>
        <location evidence="1 12">Cell outer membrane</location>
        <topology evidence="1 12">Multi-pass membrane protein</topology>
    </subcellularLocation>
</comment>
<feature type="domain" description="TonB-dependent receptor-like beta-barrel" evidence="15">
    <location>
        <begin position="173"/>
        <end position="580"/>
    </location>
</feature>
<keyword evidence="11 12" id="KW-0998">Cell outer membrane</keyword>
<evidence type="ECO:0000259" key="16">
    <source>
        <dbReference type="Pfam" id="PF07715"/>
    </source>
</evidence>
<organism evidence="17 18">
    <name type="scientific">Georgfuchsia toluolica</name>
    <dbReference type="NCBI Taxonomy" id="424218"/>
    <lineage>
        <taxon>Bacteria</taxon>
        <taxon>Pseudomonadati</taxon>
        <taxon>Pseudomonadota</taxon>
        <taxon>Betaproteobacteria</taxon>
        <taxon>Nitrosomonadales</taxon>
        <taxon>Sterolibacteriaceae</taxon>
        <taxon>Georgfuchsia</taxon>
    </lineage>
</organism>
<dbReference type="InterPro" id="IPR036942">
    <property type="entry name" value="Beta-barrel_TonB_sf"/>
</dbReference>
<dbReference type="Gene3D" id="2.40.170.20">
    <property type="entry name" value="TonB-dependent receptor, beta-barrel domain"/>
    <property type="match status" value="1"/>
</dbReference>
<evidence type="ECO:0000256" key="12">
    <source>
        <dbReference type="PROSITE-ProRule" id="PRU01360"/>
    </source>
</evidence>
<accession>A0A916J6H5</accession>
<comment type="similarity">
    <text evidence="2 12 13">Belongs to the TonB-dependent receptor family.</text>
</comment>
<evidence type="ECO:0000256" key="6">
    <source>
        <dbReference type="ARBA" id="ARBA00022729"/>
    </source>
</evidence>
<evidence type="ECO:0000256" key="7">
    <source>
        <dbReference type="ARBA" id="ARBA00023065"/>
    </source>
</evidence>
<evidence type="ECO:0000256" key="11">
    <source>
        <dbReference type="ARBA" id="ARBA00023237"/>
    </source>
</evidence>
<keyword evidence="8 13" id="KW-0798">TonB box</keyword>
<feature type="domain" description="TonB-dependent receptor plug" evidence="16">
    <location>
        <begin position="50"/>
        <end position="152"/>
    </location>
</feature>
<evidence type="ECO:0000256" key="1">
    <source>
        <dbReference type="ARBA" id="ARBA00004571"/>
    </source>
</evidence>
<keyword evidence="7" id="KW-0406">Ion transport</keyword>
<dbReference type="PANTHER" id="PTHR30069:SF53">
    <property type="entry name" value="COLICIN I RECEPTOR-RELATED"/>
    <property type="match status" value="1"/>
</dbReference>
<dbReference type="AlphaFoldDB" id="A0A916J6H5"/>
<evidence type="ECO:0000256" key="3">
    <source>
        <dbReference type="ARBA" id="ARBA00022448"/>
    </source>
</evidence>
<feature type="chain" id="PRO_5037847573" description="TonB-dependent receptor" evidence="14">
    <location>
        <begin position="27"/>
        <end position="607"/>
    </location>
</feature>
<protein>
    <recommendedName>
        <fullName evidence="19">TonB-dependent receptor</fullName>
    </recommendedName>
</protein>
<dbReference type="Gene3D" id="2.170.130.10">
    <property type="entry name" value="TonB-dependent receptor, plug domain"/>
    <property type="match status" value="1"/>
</dbReference>
<evidence type="ECO:0008006" key="19">
    <source>
        <dbReference type="Google" id="ProtNLM"/>
    </source>
</evidence>
<keyword evidence="3 12" id="KW-0813">Transport</keyword>
<keyword evidence="9 12" id="KW-0472">Membrane</keyword>
<sequence length="607" mass="66242">MQRHLKHAARLATATAAVLSVFNAQAADETIGPEVIVTATRDASAKPNPAQDATVIDRTSIEQSAAQSVAEILANQAGIEITDNGGATTTTGIFIRGTKSAQSVVLIDGFRLVNPTDGRAPIEGLPLSMMERLEVIRGGASGSYGSGAIGGAVQLFTRNPNQAPALAASVTAGRYGTYRTDAGYGGKFGDNSFYIALGADGTEGFSAAKPSSPDFDPDKDGYRRESIMANFQHDLSNGQAIRFNALATDASTKYDSQWAPSPPSVDSQVQLLGVTYDKKFADMWRAEFKLGETRYDYQFKNAGFAYSPNTDDLQFGWINHLTLPSGKLTLGLEREQQKVTGTGTSYLKNERNINSAFAQWQGSYGAHEVQAALRNDRWTDYNGQSTGNVLYAYGVAPGWSLTGALAKAFRAPTFDDLYFPWGSNPALMPEKSRSAEVGARYRQGGNEVHLVAFRNRIENAIELDAFFTPQNVEALIKGWTASWNHLDGNWRWAAAFTHQEPKDLDTGDQLVRRARNIATASAERQFGAWRVGGELRSQDERYTQSPNTDSFRMGGYGLVNAYASYIISPTLTVQARVDNLADKRYELVKDYNTPGRSLFMTLRYASM</sequence>
<dbReference type="Proteomes" id="UP000742786">
    <property type="component" value="Unassembled WGS sequence"/>
</dbReference>
<evidence type="ECO:0000259" key="15">
    <source>
        <dbReference type="Pfam" id="PF00593"/>
    </source>
</evidence>
<dbReference type="PROSITE" id="PS52016">
    <property type="entry name" value="TONB_DEPENDENT_REC_3"/>
    <property type="match status" value="1"/>
</dbReference>
<dbReference type="Pfam" id="PF00593">
    <property type="entry name" value="TonB_dep_Rec_b-barrel"/>
    <property type="match status" value="1"/>
</dbReference>
<evidence type="ECO:0000256" key="2">
    <source>
        <dbReference type="ARBA" id="ARBA00009810"/>
    </source>
</evidence>
<evidence type="ECO:0000256" key="4">
    <source>
        <dbReference type="ARBA" id="ARBA00022452"/>
    </source>
</evidence>
<evidence type="ECO:0000313" key="18">
    <source>
        <dbReference type="Proteomes" id="UP000742786"/>
    </source>
</evidence>
<dbReference type="SUPFAM" id="SSF56935">
    <property type="entry name" value="Porins"/>
    <property type="match status" value="1"/>
</dbReference>
<keyword evidence="6 14" id="KW-0732">Signal</keyword>
<evidence type="ECO:0000256" key="8">
    <source>
        <dbReference type="ARBA" id="ARBA00023077"/>
    </source>
</evidence>
<feature type="signal peptide" evidence="14">
    <location>
        <begin position="1"/>
        <end position="26"/>
    </location>
</feature>
<dbReference type="EMBL" id="CAJQUM010000001">
    <property type="protein sequence ID" value="CAG4884070.1"/>
    <property type="molecule type" value="Genomic_DNA"/>
</dbReference>
<dbReference type="CDD" id="cd01347">
    <property type="entry name" value="ligand_gated_channel"/>
    <property type="match status" value="1"/>
</dbReference>
<dbReference type="GO" id="GO:0009279">
    <property type="term" value="C:cell outer membrane"/>
    <property type="evidence" value="ECO:0007669"/>
    <property type="project" value="UniProtKB-SubCell"/>
</dbReference>
<dbReference type="PANTHER" id="PTHR30069">
    <property type="entry name" value="TONB-DEPENDENT OUTER MEMBRANE RECEPTOR"/>
    <property type="match status" value="1"/>
</dbReference>
<comment type="caution">
    <text evidence="17">The sequence shown here is derived from an EMBL/GenBank/DDBJ whole genome shotgun (WGS) entry which is preliminary data.</text>
</comment>
<evidence type="ECO:0000256" key="13">
    <source>
        <dbReference type="RuleBase" id="RU003357"/>
    </source>
</evidence>
<evidence type="ECO:0000313" key="17">
    <source>
        <dbReference type="EMBL" id="CAG4884070.1"/>
    </source>
</evidence>
<dbReference type="GO" id="GO:0006811">
    <property type="term" value="P:monoatomic ion transport"/>
    <property type="evidence" value="ECO:0007669"/>
    <property type="project" value="UniProtKB-KW"/>
</dbReference>
<evidence type="ECO:0000256" key="9">
    <source>
        <dbReference type="ARBA" id="ARBA00023136"/>
    </source>
</evidence>
<evidence type="ECO:0000256" key="10">
    <source>
        <dbReference type="ARBA" id="ARBA00023170"/>
    </source>
</evidence>
<dbReference type="InterPro" id="IPR000531">
    <property type="entry name" value="Beta-barrel_TonB"/>
</dbReference>
<dbReference type="RefSeq" id="WP_220635955.1">
    <property type="nucleotide sequence ID" value="NZ_CAJQUM010000001.1"/>
</dbReference>
<dbReference type="GO" id="GO:0015889">
    <property type="term" value="P:cobalamin transport"/>
    <property type="evidence" value="ECO:0007669"/>
    <property type="project" value="TreeGrafter"/>
</dbReference>
<dbReference type="InterPro" id="IPR037066">
    <property type="entry name" value="Plug_dom_sf"/>
</dbReference>
<keyword evidence="10" id="KW-0675">Receptor</keyword>
<name>A0A916J6H5_9PROT</name>
<gene>
    <name evidence="17" type="ORF">GTOL_11953</name>
</gene>
<evidence type="ECO:0000256" key="14">
    <source>
        <dbReference type="SAM" id="SignalP"/>
    </source>
</evidence>